<dbReference type="InterPro" id="IPR000259">
    <property type="entry name" value="Adhesion_dom_fimbrial"/>
</dbReference>
<dbReference type="OrthoDB" id="6622839at2"/>
<dbReference type="InterPro" id="IPR050263">
    <property type="entry name" value="Bact_Fimbrial_Adh_Pro"/>
</dbReference>
<dbReference type="SUPFAM" id="SSF49401">
    <property type="entry name" value="Bacterial adhesins"/>
    <property type="match status" value="2"/>
</dbReference>
<dbReference type="KEGG" id="eae:EAE_01785"/>
<evidence type="ECO:0000256" key="4">
    <source>
        <dbReference type="ARBA" id="ARBA00023263"/>
    </source>
</evidence>
<dbReference type="PANTHER" id="PTHR33420:SF12">
    <property type="entry name" value="FIMBRIN-LIKE PROTEIN FIMI-RELATED"/>
    <property type="match status" value="1"/>
</dbReference>
<keyword evidence="4" id="KW-0281">Fimbrium</keyword>
<evidence type="ECO:0000256" key="1">
    <source>
        <dbReference type="ARBA" id="ARBA00004561"/>
    </source>
</evidence>
<dbReference type="InterPro" id="IPR008966">
    <property type="entry name" value="Adhesion_dom_sf"/>
</dbReference>
<name>A0A0H3FR22_KLEAK</name>
<dbReference type="Pfam" id="PF00419">
    <property type="entry name" value="Fimbrial"/>
    <property type="match status" value="1"/>
</dbReference>
<dbReference type="PANTHER" id="PTHR33420">
    <property type="entry name" value="FIMBRIAL SUBUNIT ELFA-RELATED"/>
    <property type="match status" value="1"/>
</dbReference>
<dbReference type="PATRIC" id="fig|1028307.3.peg.349"/>
<dbReference type="InterPro" id="IPR036937">
    <property type="entry name" value="Adhesion_dom_fimbrial_sf"/>
</dbReference>
<comment type="similarity">
    <text evidence="2">Belongs to the fimbrial protein family.</text>
</comment>
<dbReference type="HOGENOM" id="CLU_064469_0_0_6"/>
<feature type="signal peptide" evidence="5">
    <location>
        <begin position="1"/>
        <end position="21"/>
    </location>
</feature>
<keyword evidence="8" id="KW-1185">Reference proteome</keyword>
<evidence type="ECO:0000313" key="8">
    <source>
        <dbReference type="Proteomes" id="UP000008881"/>
    </source>
</evidence>
<evidence type="ECO:0000256" key="2">
    <source>
        <dbReference type="ARBA" id="ARBA00006671"/>
    </source>
</evidence>
<dbReference type="Proteomes" id="UP000008881">
    <property type="component" value="Chromosome"/>
</dbReference>
<evidence type="ECO:0000259" key="6">
    <source>
        <dbReference type="Pfam" id="PF00419"/>
    </source>
</evidence>
<dbReference type="Gene3D" id="2.60.40.1090">
    <property type="entry name" value="Fimbrial-type adhesion domain"/>
    <property type="match status" value="1"/>
</dbReference>
<dbReference type="AlphaFoldDB" id="A0A0H3FR22"/>
<dbReference type="EMBL" id="CP002824">
    <property type="protein sequence ID" value="AEG95292.1"/>
    <property type="molecule type" value="Genomic_DNA"/>
</dbReference>
<evidence type="ECO:0000313" key="7">
    <source>
        <dbReference type="EMBL" id="AEG95292.1"/>
    </source>
</evidence>
<dbReference type="GO" id="GO:0009289">
    <property type="term" value="C:pilus"/>
    <property type="evidence" value="ECO:0007669"/>
    <property type="project" value="UniProtKB-SubCell"/>
</dbReference>
<comment type="subcellular location">
    <subcellularLocation>
        <location evidence="1">Fimbrium</location>
    </subcellularLocation>
</comment>
<evidence type="ECO:0000256" key="5">
    <source>
        <dbReference type="SAM" id="SignalP"/>
    </source>
</evidence>
<protein>
    <submittedName>
        <fullName evidence="7">Putative major fimbrial protein SthE</fullName>
    </submittedName>
</protein>
<feature type="domain" description="Fimbrial-type adhesion" evidence="6">
    <location>
        <begin position="201"/>
        <end position="379"/>
    </location>
</feature>
<organism evidence="7 8">
    <name type="scientific">Klebsiella aerogenes (strain ATCC 13048 / DSM 30053 / CCUG 1429 / JCM 1235 / KCTC 2190 / NBRC 13534 / NCIMB 10102 / NCTC 10006 / CDC 819-56)</name>
    <name type="common">Enterobacter aerogenes</name>
    <dbReference type="NCBI Taxonomy" id="1028307"/>
    <lineage>
        <taxon>Bacteria</taxon>
        <taxon>Pseudomonadati</taxon>
        <taxon>Pseudomonadota</taxon>
        <taxon>Gammaproteobacteria</taxon>
        <taxon>Enterobacterales</taxon>
        <taxon>Enterobacteriaceae</taxon>
        <taxon>Klebsiella/Raoultella group</taxon>
        <taxon>Klebsiella</taxon>
    </lineage>
</organism>
<dbReference type="Gene3D" id="2.60.40.3310">
    <property type="match status" value="1"/>
</dbReference>
<dbReference type="eggNOG" id="COG3539">
    <property type="taxonomic scope" value="Bacteria"/>
</dbReference>
<gene>
    <name evidence="7" type="ordered locus">EAE_01785</name>
</gene>
<keyword evidence="3 5" id="KW-0732">Signal</keyword>
<dbReference type="RefSeq" id="WP_015703282.1">
    <property type="nucleotide sequence ID" value="NC_015663.1"/>
</dbReference>
<sequence length="380" mass="39415">MLKFLYATLLLLGLFPLAAQAVCHRTDDTPSQSYVAMPQQLLVSSKNYAPGEILYDSGYMSGGTTTIKNCAGTYYVGFHYAGALTTASPLQDNVYPLTNGSTATGLGIRVYTINQAGPFDDERAIDNSWQEHDAGAGSDHTLNNSAYRVQIIATGGPITSGTFNVPSPLARVDYRETQSIDSSDGDIASTLTLSTTTVEVHAMGCTASVSSLLFDMGSVDVSSFDNQQTVEGPEQSVGLSCEPGTNVTLKFSGAVASGDNDNGSVFALTDAGSDGVATGVGVKILTYNPNRQSFISLPIGQTFGVFSSDRDAAAAANSGQDADGNAISDIGSATTYSDDANRGGAGASEAIRFRADYYKTGSAVTPGTANATGTITLQYN</sequence>
<accession>A0A0H3FR22</accession>
<dbReference type="GeneID" id="93313487"/>
<evidence type="ECO:0000256" key="3">
    <source>
        <dbReference type="ARBA" id="ARBA00022729"/>
    </source>
</evidence>
<dbReference type="NCBIfam" id="NF011820">
    <property type="entry name" value="PRK15292.1"/>
    <property type="match status" value="1"/>
</dbReference>
<feature type="chain" id="PRO_5002609433" evidence="5">
    <location>
        <begin position="22"/>
        <end position="380"/>
    </location>
</feature>
<proteinExistence type="inferred from homology"/>
<dbReference type="GO" id="GO:0043709">
    <property type="term" value="P:cell adhesion involved in single-species biofilm formation"/>
    <property type="evidence" value="ECO:0007669"/>
    <property type="project" value="TreeGrafter"/>
</dbReference>
<reference evidence="7 8" key="1">
    <citation type="journal article" date="2012" name="J. Bacteriol.">
        <title>Complete genome sequence of Enterobacter aerogenes KCTC 2190.</title>
        <authorList>
            <person name="Shin S.H."/>
            <person name="Kim S."/>
            <person name="Kim J.Y."/>
            <person name="Lee S."/>
            <person name="Um Y."/>
            <person name="Oh M.K."/>
            <person name="Kim Y.R."/>
            <person name="Lee J."/>
            <person name="Yang K.S."/>
        </authorList>
    </citation>
    <scope>NUCLEOTIDE SEQUENCE [LARGE SCALE GENOMIC DNA]</scope>
    <source>
        <strain evidence="7 8">KCTC 2190</strain>
    </source>
</reference>